<sequence>MTQSDNIFINISSIGQIFNLPVQRKSFLDIKYATTIAPSS</sequence>
<evidence type="ECO:0000313" key="2">
    <source>
        <dbReference type="Proteomes" id="UP000280834"/>
    </source>
</evidence>
<gene>
    <name evidence="1" type="ORF">BTMF_LOCUS11302</name>
</gene>
<keyword evidence="2" id="KW-1185">Reference proteome</keyword>
<evidence type="ECO:0000313" key="3">
    <source>
        <dbReference type="WBParaSite" id="BTMF_0001329001-mRNA-1"/>
    </source>
</evidence>
<dbReference type="EMBL" id="UZAG01018221">
    <property type="protein sequence ID" value="VDO38645.1"/>
    <property type="molecule type" value="Genomic_DNA"/>
</dbReference>
<reference evidence="3" key="1">
    <citation type="submission" date="2017-02" db="UniProtKB">
        <authorList>
            <consortium name="WormBaseParasite"/>
        </authorList>
    </citation>
    <scope>IDENTIFICATION</scope>
</reference>
<dbReference type="Proteomes" id="UP000280834">
    <property type="component" value="Unassembled WGS sequence"/>
</dbReference>
<reference evidence="1 2" key="2">
    <citation type="submission" date="2018-11" db="EMBL/GenBank/DDBJ databases">
        <authorList>
            <consortium name="Pathogen Informatics"/>
        </authorList>
    </citation>
    <scope>NUCLEOTIDE SEQUENCE [LARGE SCALE GENOMIC DNA]</scope>
</reference>
<accession>A0A0R3QZW6</accession>
<dbReference type="AlphaFoldDB" id="A0A0R3QZW6"/>
<organism evidence="3">
    <name type="scientific">Brugia timori</name>
    <dbReference type="NCBI Taxonomy" id="42155"/>
    <lineage>
        <taxon>Eukaryota</taxon>
        <taxon>Metazoa</taxon>
        <taxon>Ecdysozoa</taxon>
        <taxon>Nematoda</taxon>
        <taxon>Chromadorea</taxon>
        <taxon>Rhabditida</taxon>
        <taxon>Spirurina</taxon>
        <taxon>Spiruromorpha</taxon>
        <taxon>Filarioidea</taxon>
        <taxon>Onchocercidae</taxon>
        <taxon>Brugia</taxon>
    </lineage>
</organism>
<name>A0A0R3QZW6_9BILA</name>
<proteinExistence type="predicted"/>
<evidence type="ECO:0000313" key="1">
    <source>
        <dbReference type="EMBL" id="VDO38645.1"/>
    </source>
</evidence>
<dbReference type="WBParaSite" id="BTMF_0001329001-mRNA-1">
    <property type="protein sequence ID" value="BTMF_0001329001-mRNA-1"/>
    <property type="gene ID" value="BTMF_0001329001"/>
</dbReference>
<protein>
    <submittedName>
        <fullName evidence="1 3">Uncharacterized protein</fullName>
    </submittedName>
</protein>